<dbReference type="InterPro" id="IPR038765">
    <property type="entry name" value="Papain-like_cys_pep_sf"/>
</dbReference>
<accession>A0A9Q0LT52</accession>
<evidence type="ECO:0000313" key="4">
    <source>
        <dbReference type="EMBL" id="KAJ5078220.1"/>
    </source>
</evidence>
<dbReference type="InterPro" id="IPR018200">
    <property type="entry name" value="USP_CS"/>
</dbReference>
<keyword evidence="4" id="KW-0378">Hydrolase</keyword>
<dbReference type="InterPro" id="IPR028889">
    <property type="entry name" value="USP"/>
</dbReference>
<dbReference type="GO" id="GO:0004843">
    <property type="term" value="F:cysteine-type deubiquitinase activity"/>
    <property type="evidence" value="ECO:0007669"/>
    <property type="project" value="InterPro"/>
</dbReference>
<dbReference type="EMBL" id="JAPDFW010000054">
    <property type="protein sequence ID" value="KAJ5078220.1"/>
    <property type="molecule type" value="Genomic_DNA"/>
</dbReference>
<feature type="compositionally biased region" description="Low complexity" evidence="2">
    <location>
        <begin position="1736"/>
        <end position="1754"/>
    </location>
</feature>
<feature type="coiled-coil region" evidence="1">
    <location>
        <begin position="446"/>
        <end position="473"/>
    </location>
</feature>
<feature type="coiled-coil region" evidence="1">
    <location>
        <begin position="1368"/>
        <end position="1408"/>
    </location>
</feature>
<feature type="compositionally biased region" description="Low complexity" evidence="2">
    <location>
        <begin position="1991"/>
        <end position="2002"/>
    </location>
</feature>
<name>A0A9Q0LT52_ANAIG</name>
<reference evidence="4" key="1">
    <citation type="submission" date="2022-10" db="EMBL/GenBank/DDBJ databases">
        <title>Novel sulphate-reducing endosymbionts in the free-living metamonad Anaeramoeba.</title>
        <authorList>
            <person name="Jerlstrom-Hultqvist J."/>
            <person name="Cepicka I."/>
            <person name="Gallot-Lavallee L."/>
            <person name="Salas-Leiva D."/>
            <person name="Curtis B.A."/>
            <person name="Zahonova K."/>
            <person name="Pipaliya S."/>
            <person name="Dacks J."/>
            <person name="Roger A.J."/>
        </authorList>
    </citation>
    <scope>NUCLEOTIDE SEQUENCE</scope>
    <source>
        <strain evidence="4">BMAN</strain>
    </source>
</reference>
<keyword evidence="5" id="KW-1185">Reference proteome</keyword>
<dbReference type="GO" id="GO:0005829">
    <property type="term" value="C:cytosol"/>
    <property type="evidence" value="ECO:0007669"/>
    <property type="project" value="TreeGrafter"/>
</dbReference>
<evidence type="ECO:0000313" key="5">
    <source>
        <dbReference type="Proteomes" id="UP001149090"/>
    </source>
</evidence>
<feature type="compositionally biased region" description="Low complexity" evidence="2">
    <location>
        <begin position="1934"/>
        <end position="1944"/>
    </location>
</feature>
<dbReference type="Gene3D" id="3.90.70.10">
    <property type="entry name" value="Cysteine proteinases"/>
    <property type="match status" value="1"/>
</dbReference>
<comment type="caution">
    <text evidence="4">The sequence shown here is derived from an EMBL/GenBank/DDBJ whole genome shotgun (WGS) entry which is preliminary data.</text>
</comment>
<feature type="region of interest" description="Disordered" evidence="2">
    <location>
        <begin position="1853"/>
        <end position="1898"/>
    </location>
</feature>
<dbReference type="Pfam" id="PF00443">
    <property type="entry name" value="UCH"/>
    <property type="match status" value="1"/>
</dbReference>
<dbReference type="GO" id="GO:0016579">
    <property type="term" value="P:protein deubiquitination"/>
    <property type="evidence" value="ECO:0007669"/>
    <property type="project" value="InterPro"/>
</dbReference>
<feature type="compositionally biased region" description="Polar residues" evidence="2">
    <location>
        <begin position="1885"/>
        <end position="1898"/>
    </location>
</feature>
<dbReference type="PANTHER" id="PTHR24006">
    <property type="entry name" value="UBIQUITIN CARBOXYL-TERMINAL HYDROLASE"/>
    <property type="match status" value="1"/>
</dbReference>
<feature type="domain" description="USP" evidence="3">
    <location>
        <begin position="1124"/>
        <end position="1487"/>
    </location>
</feature>
<sequence>MNLNNLNTSLKEIEEKINLIIDKKLGKEEEEDFLNNFFYRIVYQIWENKTEKIEEIKEIQKFFKKCLDLIFFKIEEQNEEISKTLLLIFNFEKNCFYDYFPINYETGIKTYENGNFLSFWKQNPEKLYNKPFENIFKIEKRRIIKENIENFKFIENEELKDYPILLKENIEYFLRIRGFEKIICFLLSNLSTNLFEITEFIDRNYLDLITKISKIFSNEFLNLISSFIPFIIFKFIEFFGKLEKLDSNEGLILELLKIIERAEKENKKYLNFEIFIQKKIAINFSESKNTSLQFKSLEKLQQIISKIENEKFDKLSNNNLYGFEEIFINDFPSEKIMKIIFGEEIQKEINQISKKIILFLRSLENSNKKQIENETEKKIKNQIDILFFEIAFKFQEKQKQKEIFLNWIKNFRINYEKNGIEIDYFFKALNSNPKNELIKLTFEYWKQILKRIIENENENENEMEIENEKFFEECIDDCLNNFQKNYNYNKTNFTEIYYKEFIQKCISEMKEEKEKEKEKEKIIFRNVIELTKFIKFIEKDLKFKVKLIILEQNPKIYYLNENENEIEIEISNQENVYSLIKKIEEKIQKKETEYQIKSHPQINKSNYQKTVEEIHLYSNPIIFIECSNQIPNQYPNLKRIEKEKTPSYILIEYFELLFNLLEKEENQEKYIQKSIIELISKIPLNPKYLENISNLLKGNFTKEEIRKEFGKINSFQYLYKLKILTKIIEEIKMKIMKLENINEEFIIFLIEEIINISTINQEEIKNKKILEYQLLLLNNLNELVIDKTNQKLIVGKEKIKNFFEVIRIMIINFLNLNSNYNNQYSQKKNNEIKIKSRIIAINCLNIIRNECLSGEERKYWINQIFSIENINEIIKKTIFHCNDKEFQEIMNQIIIKIFEENIKLQKKEQSINATKLISILENPYKALFDLIKETDYIRKENYENYFNLIKELIKFRNELTKKLSTNIIIKKITEMIKEEKEENMIKNYIEMIRILIEENKKMNITNEYYSIIQEIFTNCLFNFISNPKKIQIQFYYPKLIEKENRRKAFDLIIEISKTNKNNQIQLFNLITNFQEIIQYFLSKNEKENLSKNESKKRKSEDINIENELKKLKSKNKIKSKRQYSGLTNIGATCYMNSTLQQLFMIPEFRNKIISIDIFEMKKEKEKLDSNFIAFAYFHKILRELSESNGRKSVNTRNFANNFSFWGEKLRSGEQKDASEFLNCLFDLITEQLNDRKEKDILNENFGGISMNLMDIIETGDLEEVDEEFFTISIDILGKTGLIESLDSYTSKEALKGKNQYLSLKLKRKVDTNKFVYFKKLPKYMIFQLKRFDYNYRTNRRFKVNDYFEFPKELNMEKYTREWFAFQTKKELLKMNQKKKRTKKEEERIKFFENIIEESKNQNQNQKQEYQYELVGVIVHCGSTYSGHYYSLIKENEGSKWIEFNDSTVSQFNMNYFESICFGDKKEKKSKYSNKYGCSAYILIYKAKNQEIQEIQTNTNKNNLNITKEERFYLEKENLELSKDLIENYQEILIENDEMIKKGNVKKFIEISIKFIFELIEDEYIINNYIQKLNQIFSKANANANSKEILKIIKQNLQKQKKKGIFQKEINQIISQKYLNQYIIKPTPPKKSQILKEISKTGNLNSNHFNYDTFSNDEFITDIDNSNFEENNLQEVNNSKILQQYTNQNQSNNSNQSNPFNFDTFSSNKMKSNIDIDNSNFKEYNLQEINNPKISQKYPNQNKSNYSNQSNYSNPTKKSNHFNFDTFSSNKMKSNTDIDNSNFKEYNLQEINNSKMLQKYTNQNLSNYSNYSNQSNPNQSNQSNHEFITDTDIDNSNFKENNLQEINNSKISQKYPNQNLSNYSNQSNQSNQNISNQSNQSNYSNPTKKSNHFNFDTFSNDELKSNTDIDNSNFEENNLQEVNNSKILQQYPNQNLSNYSNQSNPTKKSNHFNFDTFSSNKMKSNTDTDNSNFEEYNSKRINNPKISQKYTNQNQSNNSNQSNHFNFDTFSSNKMKSNTDTDNSNFEEYNSKRINNPKISQKYTNQNHSNYSNYSNQIIQIIQINQININLINPKKKDFWI</sequence>
<proteinExistence type="predicted"/>
<dbReference type="SUPFAM" id="SSF54001">
    <property type="entry name" value="Cysteine proteinases"/>
    <property type="match status" value="1"/>
</dbReference>
<dbReference type="InterPro" id="IPR050164">
    <property type="entry name" value="Peptidase_C19"/>
</dbReference>
<dbReference type="PROSITE" id="PS00973">
    <property type="entry name" value="USP_2"/>
    <property type="match status" value="1"/>
</dbReference>
<feature type="compositionally biased region" description="Low complexity" evidence="2">
    <location>
        <begin position="1856"/>
        <end position="1884"/>
    </location>
</feature>
<dbReference type="GO" id="GO:0005634">
    <property type="term" value="C:nucleus"/>
    <property type="evidence" value="ECO:0007669"/>
    <property type="project" value="TreeGrafter"/>
</dbReference>
<dbReference type="PROSITE" id="PS50235">
    <property type="entry name" value="USP_3"/>
    <property type="match status" value="1"/>
</dbReference>
<dbReference type="Proteomes" id="UP001149090">
    <property type="component" value="Unassembled WGS sequence"/>
</dbReference>
<feature type="compositionally biased region" description="Low complexity" evidence="2">
    <location>
        <begin position="1805"/>
        <end position="1823"/>
    </location>
</feature>
<feature type="region of interest" description="Disordered" evidence="2">
    <location>
        <begin position="1934"/>
        <end position="2022"/>
    </location>
</feature>
<dbReference type="OrthoDB" id="289038at2759"/>
<dbReference type="PROSITE" id="PS00972">
    <property type="entry name" value="USP_1"/>
    <property type="match status" value="1"/>
</dbReference>
<feature type="compositionally biased region" description="Polar residues" evidence="2">
    <location>
        <begin position="2003"/>
        <end position="2022"/>
    </location>
</feature>
<feature type="coiled-coil region" evidence="1">
    <location>
        <begin position="3"/>
        <end position="30"/>
    </location>
</feature>
<feature type="region of interest" description="Disordered" evidence="2">
    <location>
        <begin position="1805"/>
        <end position="1825"/>
    </location>
</feature>
<evidence type="ECO:0000259" key="3">
    <source>
        <dbReference type="PROSITE" id="PS50235"/>
    </source>
</evidence>
<dbReference type="InterPro" id="IPR001394">
    <property type="entry name" value="Peptidase_C19_UCH"/>
</dbReference>
<evidence type="ECO:0000256" key="2">
    <source>
        <dbReference type="SAM" id="MobiDB-lite"/>
    </source>
</evidence>
<protein>
    <submittedName>
        <fullName evidence="4">Ubiquitin carboxyl-terminal hydrolase faf-y-related</fullName>
    </submittedName>
</protein>
<feature type="compositionally biased region" description="Polar residues" evidence="2">
    <location>
        <begin position="1950"/>
        <end position="1990"/>
    </location>
</feature>
<feature type="region of interest" description="Disordered" evidence="2">
    <location>
        <begin position="1729"/>
        <end position="1767"/>
    </location>
</feature>
<keyword evidence="1" id="KW-0175">Coiled coil</keyword>
<organism evidence="4 5">
    <name type="scientific">Anaeramoeba ignava</name>
    <name type="common">Anaerobic marine amoeba</name>
    <dbReference type="NCBI Taxonomy" id="1746090"/>
    <lineage>
        <taxon>Eukaryota</taxon>
        <taxon>Metamonada</taxon>
        <taxon>Anaeramoebidae</taxon>
        <taxon>Anaeramoeba</taxon>
    </lineage>
</organism>
<evidence type="ECO:0000256" key="1">
    <source>
        <dbReference type="SAM" id="Coils"/>
    </source>
</evidence>
<dbReference type="PANTHER" id="PTHR24006:SF925">
    <property type="entry name" value="UBIQUITINYL HYDROLASE 1"/>
    <property type="match status" value="1"/>
</dbReference>
<gene>
    <name evidence="4" type="ORF">M0811_05008</name>
</gene>